<proteinExistence type="inferred from homology"/>
<dbReference type="Gene3D" id="3.40.50.720">
    <property type="entry name" value="NAD(P)-binding Rossmann-like Domain"/>
    <property type="match status" value="1"/>
</dbReference>
<dbReference type="EMBL" id="VCGU01000007">
    <property type="protein sequence ID" value="TRY73330.1"/>
    <property type="molecule type" value="Genomic_DNA"/>
</dbReference>
<evidence type="ECO:0000256" key="18">
    <source>
        <dbReference type="ARBA" id="ARBA00032297"/>
    </source>
</evidence>
<keyword evidence="7" id="KW-0963">Cytoplasm</keyword>
<keyword evidence="10" id="KW-0276">Fatty acid metabolism</keyword>
<dbReference type="SUPFAM" id="SSF51735">
    <property type="entry name" value="NAD(P)-binding Rossmann-fold domains"/>
    <property type="match status" value="1"/>
</dbReference>
<comment type="catalytic activity">
    <reaction evidence="29">
        <text>20-hydroxy-leukotriene B4 + NADP(+) = 12-oxo-20-hydroxy-leukotriene B4 + NADPH + H(+)</text>
        <dbReference type="Rhea" id="RHEA:51208"/>
        <dbReference type="ChEBI" id="CHEBI:15378"/>
        <dbReference type="ChEBI" id="CHEBI:57460"/>
        <dbReference type="ChEBI" id="CHEBI:57783"/>
        <dbReference type="ChEBI" id="CHEBI:58349"/>
        <dbReference type="ChEBI" id="CHEBI:133346"/>
    </reaction>
    <physiologicalReaction direction="left-to-right" evidence="29">
        <dbReference type="Rhea" id="RHEA:51209"/>
    </physiologicalReaction>
</comment>
<evidence type="ECO:0000256" key="34">
    <source>
        <dbReference type="ARBA" id="ARBA00049368"/>
    </source>
</evidence>
<dbReference type="GO" id="GO:0032440">
    <property type="term" value="F:2-alkenal reductase [NAD(P)H] activity"/>
    <property type="evidence" value="ECO:0007669"/>
    <property type="project" value="UniProtKB-EC"/>
</dbReference>
<sequence>MVLARRWALRVHFQGAPKLEDFELVQEELEPLQDGEIFYQSEFISVDPYQRNYTLRMPIPPPFTMPGSVVGQVKDSRNLDFPVGTRVVVYDGWREAGIINPTTAGNHGTGLDMVRKAPDIGNLPLSLLLGACGMPGNTAYFGVTEICRPQKGETVLVTGAAGAVGSLVGQISKVKGCKVIGFAGSDDKVAWLKDNLAFDEAFNYKKTTMETSLSKGVPQGVDCFFDNVGGEDASSVIAAMNVCGRVACCGAIASYNVKEPLKTTAIQYFLIRKRLKMEGFQAAQFKDRWDEGVLQMAKWIQEGKLKPQETVVDGFENTPNAFMGLFSGDNLGKMVVKV</sequence>
<comment type="caution">
    <text evidence="36">The sequence shown here is derived from an EMBL/GenBank/DDBJ whole genome shotgun (WGS) entry which is preliminary data.</text>
</comment>
<dbReference type="Proteomes" id="UP000318571">
    <property type="component" value="Chromosome 3"/>
</dbReference>
<evidence type="ECO:0000256" key="16">
    <source>
        <dbReference type="ARBA" id="ARBA00031851"/>
    </source>
</evidence>
<name>A0A553P6S7_TIGCA</name>
<dbReference type="CDD" id="cd08294">
    <property type="entry name" value="leukotriene_B4_DH_like"/>
    <property type="match status" value="1"/>
</dbReference>
<evidence type="ECO:0000256" key="22">
    <source>
        <dbReference type="ARBA" id="ARBA00047742"/>
    </source>
</evidence>
<comment type="catalytic activity">
    <reaction evidence="33">
        <text>an n-alkanal + NADP(+) = an alk-2-enal + NADPH + H(+)</text>
        <dbReference type="Rhea" id="RHEA:13737"/>
        <dbReference type="ChEBI" id="CHEBI:12834"/>
        <dbReference type="ChEBI" id="CHEBI:13757"/>
        <dbReference type="ChEBI" id="CHEBI:15378"/>
        <dbReference type="ChEBI" id="CHEBI:57783"/>
        <dbReference type="ChEBI" id="CHEBI:58349"/>
        <dbReference type="EC" id="1.3.1.74"/>
    </reaction>
    <physiologicalReaction direction="right-to-left" evidence="33">
        <dbReference type="Rhea" id="RHEA:13739"/>
    </physiologicalReaction>
</comment>
<comment type="catalytic activity">
    <reaction evidence="23">
        <text>leukotriene B4 + NADP(+) = 12-oxo-leukotriene B4 + NADPH + H(+)</text>
        <dbReference type="Rhea" id="RHEA:50608"/>
        <dbReference type="ChEBI" id="CHEBI:15378"/>
        <dbReference type="ChEBI" id="CHEBI:57461"/>
        <dbReference type="ChEBI" id="CHEBI:57783"/>
        <dbReference type="ChEBI" id="CHEBI:58349"/>
        <dbReference type="ChEBI" id="CHEBI:133309"/>
    </reaction>
    <physiologicalReaction direction="left-to-right" evidence="23">
        <dbReference type="Rhea" id="RHEA:50609"/>
    </physiologicalReaction>
</comment>
<evidence type="ECO:0000256" key="12">
    <source>
        <dbReference type="ARBA" id="ARBA00022990"/>
    </source>
</evidence>
<evidence type="ECO:0000256" key="11">
    <source>
        <dbReference type="ARBA" id="ARBA00022857"/>
    </source>
</evidence>
<evidence type="ECO:0000256" key="10">
    <source>
        <dbReference type="ARBA" id="ARBA00022832"/>
    </source>
</evidence>
<comment type="catalytic activity">
    <reaction evidence="28">
        <text>4-hydroxynonanal + NADP(+) = (E)-4-hydroxynon-2-enal + NADPH + H(+)</text>
        <dbReference type="Rhea" id="RHEA:64736"/>
        <dbReference type="ChEBI" id="CHEBI:15378"/>
        <dbReference type="ChEBI" id="CHEBI:57783"/>
        <dbReference type="ChEBI" id="CHEBI:58349"/>
        <dbReference type="ChEBI" id="CHEBI:58968"/>
        <dbReference type="ChEBI" id="CHEBI:156112"/>
    </reaction>
    <physiologicalReaction direction="right-to-left" evidence="28">
        <dbReference type="Rhea" id="RHEA:64738"/>
    </physiologicalReaction>
</comment>
<evidence type="ECO:0000256" key="1">
    <source>
        <dbReference type="ARBA" id="ARBA00004496"/>
    </source>
</evidence>
<evidence type="ECO:0000256" key="6">
    <source>
        <dbReference type="ARBA" id="ARBA00020651"/>
    </source>
</evidence>
<comment type="catalytic activity">
    <reaction evidence="21">
        <text>decanal + NADP(+) = (2E)-decenal + NADPH + H(+)</text>
        <dbReference type="Rhea" id="RHEA:50612"/>
        <dbReference type="ChEBI" id="CHEBI:15378"/>
        <dbReference type="ChEBI" id="CHEBI:31457"/>
        <dbReference type="ChEBI" id="CHEBI:57783"/>
        <dbReference type="ChEBI" id="CHEBI:58349"/>
        <dbReference type="ChEBI" id="CHEBI:133455"/>
    </reaction>
    <physiologicalReaction direction="right-to-left" evidence="21">
        <dbReference type="Rhea" id="RHEA:50614"/>
    </physiologicalReaction>
</comment>
<keyword evidence="8" id="KW-0644">Prostaglandin metabolism</keyword>
<keyword evidence="12" id="KW-0007">Acetylation</keyword>
<evidence type="ECO:0000256" key="33">
    <source>
        <dbReference type="ARBA" id="ARBA00049179"/>
    </source>
</evidence>
<evidence type="ECO:0000256" key="7">
    <source>
        <dbReference type="ARBA" id="ARBA00022490"/>
    </source>
</evidence>
<evidence type="ECO:0000256" key="13">
    <source>
        <dbReference type="ARBA" id="ARBA00023002"/>
    </source>
</evidence>
<comment type="subcellular location">
    <subcellularLocation>
        <location evidence="1">Cytoplasm</location>
    </subcellularLocation>
</comment>
<gene>
    <name evidence="36" type="ORF">TCAL_06038</name>
</gene>
<dbReference type="Pfam" id="PF16884">
    <property type="entry name" value="ADH_N_2"/>
    <property type="match status" value="1"/>
</dbReference>
<evidence type="ECO:0000256" key="17">
    <source>
        <dbReference type="ARBA" id="ARBA00032255"/>
    </source>
</evidence>
<accession>A0A553P6S7</accession>
<dbReference type="EC" id="1.3.1.74" evidence="5"/>
<evidence type="ECO:0000313" key="36">
    <source>
        <dbReference type="EMBL" id="TRY73330.1"/>
    </source>
</evidence>
<evidence type="ECO:0000256" key="14">
    <source>
        <dbReference type="ARBA" id="ARBA00023098"/>
    </source>
</evidence>
<comment type="catalytic activity">
    <reaction evidence="31">
        <text>(5S,12S)-dihydroxy-(6E,10E,12E,14Z)-eicosatetraenoate + NADP(+) = 12-oxo-(5S)-hydroxy-(6E,8E,10E,14Z)-eicosatetraenoate + NADPH + H(+)</text>
        <dbReference type="Rhea" id="RHEA:51212"/>
        <dbReference type="ChEBI" id="CHEBI:15378"/>
        <dbReference type="ChEBI" id="CHEBI:57783"/>
        <dbReference type="ChEBI" id="CHEBI:58349"/>
        <dbReference type="ChEBI" id="CHEBI:133974"/>
        <dbReference type="ChEBI" id="CHEBI:133975"/>
    </reaction>
    <physiologicalReaction direction="left-to-right" evidence="31">
        <dbReference type="Rhea" id="RHEA:51213"/>
    </physiologicalReaction>
</comment>
<dbReference type="EC" id="1.3.1.48" evidence="4"/>
<dbReference type="FunFam" id="3.40.50.720:FF:000121">
    <property type="entry name" value="Prostaglandin reductase 2"/>
    <property type="match status" value="1"/>
</dbReference>
<comment type="catalytic activity">
    <reaction evidence="34">
        <text>hexanal + NADP(+) = (E)-hex-2-enal + NADPH + H(+)</text>
        <dbReference type="Rhea" id="RHEA:50776"/>
        <dbReference type="ChEBI" id="CHEBI:15378"/>
        <dbReference type="ChEBI" id="CHEBI:28913"/>
        <dbReference type="ChEBI" id="CHEBI:57783"/>
        <dbReference type="ChEBI" id="CHEBI:58349"/>
        <dbReference type="ChEBI" id="CHEBI:88528"/>
    </reaction>
    <physiologicalReaction direction="right-to-left" evidence="34">
        <dbReference type="Rhea" id="RHEA:50778"/>
    </physiologicalReaction>
</comment>
<dbReference type="Gene3D" id="3.90.180.10">
    <property type="entry name" value="Medium-chain alcohol dehydrogenases, catalytic domain"/>
    <property type="match status" value="1"/>
</dbReference>
<evidence type="ECO:0000313" key="37">
    <source>
        <dbReference type="Proteomes" id="UP000318571"/>
    </source>
</evidence>
<dbReference type="OMA" id="MISDYNT"/>
<keyword evidence="37" id="KW-1185">Reference proteome</keyword>
<dbReference type="SMART" id="SM00829">
    <property type="entry name" value="PKS_ER"/>
    <property type="match status" value="1"/>
</dbReference>
<evidence type="ECO:0000256" key="29">
    <source>
        <dbReference type="ARBA" id="ARBA00048591"/>
    </source>
</evidence>
<dbReference type="InterPro" id="IPR011032">
    <property type="entry name" value="GroES-like_sf"/>
</dbReference>
<evidence type="ECO:0000256" key="4">
    <source>
        <dbReference type="ARBA" id="ARBA00011981"/>
    </source>
</evidence>
<comment type="catalytic activity">
    <reaction evidence="27">
        <text>13,14-dihydro-15-oxo-PGF2alpha + NADP(+) = 15-oxoprostaglandin F2alpha + NADPH + H(+)</text>
        <dbReference type="Rhea" id="RHEA:50588"/>
        <dbReference type="ChEBI" id="CHEBI:15378"/>
        <dbReference type="ChEBI" id="CHEBI:57783"/>
        <dbReference type="ChEBI" id="CHEBI:58349"/>
        <dbReference type="ChEBI" id="CHEBI:133374"/>
        <dbReference type="ChEBI" id="CHEBI:133409"/>
    </reaction>
    <physiologicalReaction direction="right-to-left" evidence="27">
        <dbReference type="Rhea" id="RHEA:50590"/>
    </physiologicalReaction>
</comment>
<evidence type="ECO:0000256" key="30">
    <source>
        <dbReference type="ARBA" id="ARBA00048953"/>
    </source>
</evidence>
<comment type="catalytic activity">
    <reaction evidence="25">
        <text>dodecanal + NADP(+) = (2E)-dodecenal + NADPH + H(+)</text>
        <dbReference type="Rhea" id="RHEA:50784"/>
        <dbReference type="ChEBI" id="CHEBI:15378"/>
        <dbReference type="ChEBI" id="CHEBI:27836"/>
        <dbReference type="ChEBI" id="CHEBI:57783"/>
        <dbReference type="ChEBI" id="CHEBI:58349"/>
        <dbReference type="ChEBI" id="CHEBI:133741"/>
    </reaction>
    <physiologicalReaction direction="right-to-left" evidence="25">
        <dbReference type="Rhea" id="RHEA:50786"/>
    </physiologicalReaction>
</comment>
<evidence type="ECO:0000256" key="25">
    <source>
        <dbReference type="ARBA" id="ARBA00047903"/>
    </source>
</evidence>
<dbReference type="OrthoDB" id="809632at2759"/>
<dbReference type="SUPFAM" id="SSF50129">
    <property type="entry name" value="GroES-like"/>
    <property type="match status" value="2"/>
</dbReference>
<comment type="catalytic activity">
    <reaction evidence="32">
        <text>13,14-dihydro-15-oxo-prostaglandin E1 + NADP(+) = 15-oxoprostaglandin E1 + NADPH + H(+)</text>
        <dbReference type="Rhea" id="RHEA:50584"/>
        <dbReference type="ChEBI" id="CHEBI:15378"/>
        <dbReference type="ChEBI" id="CHEBI:57401"/>
        <dbReference type="ChEBI" id="CHEBI:57783"/>
        <dbReference type="ChEBI" id="CHEBI:58349"/>
        <dbReference type="ChEBI" id="CHEBI:133408"/>
    </reaction>
    <physiologicalReaction direction="right-to-left" evidence="32">
        <dbReference type="Rhea" id="RHEA:50586"/>
    </physiologicalReaction>
</comment>
<evidence type="ECO:0000256" key="21">
    <source>
        <dbReference type="ARBA" id="ARBA00047617"/>
    </source>
</evidence>
<evidence type="ECO:0000256" key="9">
    <source>
        <dbReference type="ARBA" id="ARBA00022553"/>
    </source>
</evidence>
<keyword evidence="14" id="KW-0443">Lipid metabolism</keyword>
<evidence type="ECO:0000256" key="19">
    <source>
        <dbReference type="ARBA" id="ARBA00033119"/>
    </source>
</evidence>
<evidence type="ECO:0000256" key="2">
    <source>
        <dbReference type="ARBA" id="ARBA00010460"/>
    </source>
</evidence>
<dbReference type="STRING" id="6832.A0A553P6S7"/>
<reference evidence="36 37" key="1">
    <citation type="journal article" date="2018" name="Nat. Ecol. Evol.">
        <title>Genomic signatures of mitonuclear coevolution across populations of Tigriopus californicus.</title>
        <authorList>
            <person name="Barreto F.S."/>
            <person name="Watson E.T."/>
            <person name="Lima T.G."/>
            <person name="Willett C.S."/>
            <person name="Edmands S."/>
            <person name="Li W."/>
            <person name="Burton R.S."/>
        </authorList>
    </citation>
    <scope>NUCLEOTIDE SEQUENCE [LARGE SCALE GENOMIC DNA]</scope>
    <source>
        <strain evidence="36 37">San Diego</strain>
    </source>
</reference>
<evidence type="ECO:0000256" key="23">
    <source>
        <dbReference type="ARBA" id="ARBA00047871"/>
    </source>
</evidence>
<dbReference type="AlphaFoldDB" id="A0A553P6S7"/>
<feature type="domain" description="Enoyl reductase (ER)" evidence="35">
    <location>
        <begin position="15"/>
        <end position="336"/>
    </location>
</feature>
<evidence type="ECO:0000256" key="26">
    <source>
        <dbReference type="ARBA" id="ARBA00048066"/>
    </source>
</evidence>
<dbReference type="PANTHER" id="PTHR43205">
    <property type="entry name" value="PROSTAGLANDIN REDUCTASE"/>
    <property type="match status" value="1"/>
</dbReference>
<dbReference type="InterPro" id="IPR014190">
    <property type="entry name" value="PTGR1"/>
</dbReference>
<evidence type="ECO:0000256" key="28">
    <source>
        <dbReference type="ARBA" id="ARBA00048387"/>
    </source>
</evidence>
<organism evidence="36 37">
    <name type="scientific">Tigriopus californicus</name>
    <name type="common">Marine copepod</name>
    <dbReference type="NCBI Taxonomy" id="6832"/>
    <lineage>
        <taxon>Eukaryota</taxon>
        <taxon>Metazoa</taxon>
        <taxon>Ecdysozoa</taxon>
        <taxon>Arthropoda</taxon>
        <taxon>Crustacea</taxon>
        <taxon>Multicrustacea</taxon>
        <taxon>Hexanauplia</taxon>
        <taxon>Copepoda</taxon>
        <taxon>Harpacticoida</taxon>
        <taxon>Harpacticidae</taxon>
        <taxon>Tigriopus</taxon>
    </lineage>
</organism>
<dbReference type="GO" id="GO:0006693">
    <property type="term" value="P:prostaglandin metabolic process"/>
    <property type="evidence" value="ECO:0007669"/>
    <property type="project" value="UniProtKB-KW"/>
</dbReference>
<dbReference type="GO" id="GO:0047522">
    <property type="term" value="F:15-oxoprostaglandin 13-reductase [NAD(P)+] activity"/>
    <property type="evidence" value="ECO:0007669"/>
    <property type="project" value="UniProtKB-EC"/>
</dbReference>
<dbReference type="InterPro" id="IPR036291">
    <property type="entry name" value="NAD(P)-bd_dom_sf"/>
</dbReference>
<comment type="subunit">
    <text evidence="3">Monomer or homodimer.</text>
</comment>
<evidence type="ECO:0000256" key="24">
    <source>
        <dbReference type="ARBA" id="ARBA00047878"/>
    </source>
</evidence>
<protein>
    <recommendedName>
        <fullName evidence="6">Prostaglandin reductase 1</fullName>
        <ecNumber evidence="4">1.3.1.48</ecNumber>
        <ecNumber evidence="5">1.3.1.74</ecNumber>
    </recommendedName>
    <alternativeName>
        <fullName evidence="19">15-oxoprostaglandin 13-reductase</fullName>
    </alternativeName>
    <alternativeName>
        <fullName evidence="17">Dithiolethione-inducible gene 1 protein</fullName>
    </alternativeName>
    <alternativeName>
        <fullName evidence="16">Leukotriene B4 12-hydroxydehydrogenase</fullName>
    </alternativeName>
    <alternativeName>
        <fullName evidence="18">NAD(P)H-dependent alkenal/one oxidoreductase</fullName>
    </alternativeName>
</protein>
<dbReference type="Pfam" id="PF00107">
    <property type="entry name" value="ADH_zinc_N"/>
    <property type="match status" value="1"/>
</dbReference>
<dbReference type="InterPro" id="IPR041694">
    <property type="entry name" value="ADH_N_2"/>
</dbReference>
<evidence type="ECO:0000256" key="27">
    <source>
        <dbReference type="ARBA" id="ARBA00048290"/>
    </source>
</evidence>
<comment type="catalytic activity">
    <reaction evidence="24">
        <text>13,14-dihydro-15-oxo-prostaglandin F1alpha + NADP(+) = 15-oxoprostaglandin F1alpha + NADPH + H(+)</text>
        <dbReference type="Rhea" id="RHEA:50592"/>
        <dbReference type="ChEBI" id="CHEBI:15378"/>
        <dbReference type="ChEBI" id="CHEBI:57783"/>
        <dbReference type="ChEBI" id="CHEBI:58349"/>
        <dbReference type="ChEBI" id="CHEBI:79072"/>
        <dbReference type="ChEBI" id="CHEBI:133411"/>
    </reaction>
    <physiologicalReaction direction="right-to-left" evidence="24">
        <dbReference type="Rhea" id="RHEA:50594"/>
    </physiologicalReaction>
</comment>
<comment type="catalytic activity">
    <reaction evidence="30">
        <text>6-trans-leukotriene B4 + NADP(+) = 12-oxo-(5S)-hydroxy-(6E,8E,10E,14Z)-eicosatetraenoate + NADPH + H(+)</text>
        <dbReference type="Rhea" id="RHEA:51204"/>
        <dbReference type="ChEBI" id="CHEBI:15378"/>
        <dbReference type="ChEBI" id="CHEBI:57783"/>
        <dbReference type="ChEBI" id="CHEBI:58349"/>
        <dbReference type="ChEBI" id="CHEBI:90723"/>
        <dbReference type="ChEBI" id="CHEBI:133974"/>
    </reaction>
    <physiologicalReaction direction="left-to-right" evidence="30">
        <dbReference type="Rhea" id="RHEA:51205"/>
    </physiologicalReaction>
</comment>
<evidence type="ECO:0000259" key="35">
    <source>
        <dbReference type="SMART" id="SM00829"/>
    </source>
</evidence>
<evidence type="ECO:0000256" key="15">
    <source>
        <dbReference type="ARBA" id="ARBA00023278"/>
    </source>
</evidence>
<keyword evidence="13" id="KW-0560">Oxidoreductase</keyword>
<dbReference type="InterPro" id="IPR013149">
    <property type="entry name" value="ADH-like_C"/>
</dbReference>
<keyword evidence="9" id="KW-0597">Phosphoprotein</keyword>
<keyword evidence="15" id="KW-0379">Hydroxylation</keyword>
<evidence type="ECO:0000256" key="3">
    <source>
        <dbReference type="ARBA" id="ARBA00011852"/>
    </source>
</evidence>
<dbReference type="InterPro" id="IPR045010">
    <property type="entry name" value="MDR_fam"/>
</dbReference>
<comment type="catalytic activity">
    <reaction evidence="20">
        <text>octanal + NADP(+) = (2E)-octenal + NADPH + H(+)</text>
        <dbReference type="Rhea" id="RHEA:50780"/>
        <dbReference type="ChEBI" id="CHEBI:15378"/>
        <dbReference type="ChEBI" id="CHEBI:17935"/>
        <dbReference type="ChEBI" id="CHEBI:57783"/>
        <dbReference type="ChEBI" id="CHEBI:58349"/>
        <dbReference type="ChEBI" id="CHEBI:61748"/>
    </reaction>
    <physiologicalReaction direction="right-to-left" evidence="20">
        <dbReference type="Rhea" id="RHEA:50782"/>
    </physiologicalReaction>
</comment>
<dbReference type="GO" id="GO:0005737">
    <property type="term" value="C:cytoplasm"/>
    <property type="evidence" value="ECO:0007669"/>
    <property type="project" value="UniProtKB-SubCell"/>
</dbReference>
<comment type="similarity">
    <text evidence="2">Belongs to the NADP-dependent oxidoreductase L4BD family.</text>
</comment>
<dbReference type="InterPro" id="IPR020843">
    <property type="entry name" value="ER"/>
</dbReference>
<evidence type="ECO:0000256" key="20">
    <source>
        <dbReference type="ARBA" id="ARBA00047461"/>
    </source>
</evidence>
<evidence type="ECO:0000256" key="8">
    <source>
        <dbReference type="ARBA" id="ARBA00022501"/>
    </source>
</evidence>
<comment type="catalytic activity">
    <reaction evidence="22">
        <text>pentan-2-one + NADP(+) = (E)-pent-3-en-2-one + NADPH + H(+)</text>
        <dbReference type="Rhea" id="RHEA:50788"/>
        <dbReference type="ChEBI" id="CHEBI:15378"/>
        <dbReference type="ChEBI" id="CHEBI:16472"/>
        <dbReference type="ChEBI" id="CHEBI:57783"/>
        <dbReference type="ChEBI" id="CHEBI:58349"/>
        <dbReference type="ChEBI" id="CHEBI:145276"/>
    </reaction>
    <physiologicalReaction direction="right-to-left" evidence="22">
        <dbReference type="Rhea" id="RHEA:50790"/>
    </physiologicalReaction>
</comment>
<evidence type="ECO:0000256" key="5">
    <source>
        <dbReference type="ARBA" id="ARBA00012410"/>
    </source>
</evidence>
<evidence type="ECO:0000256" key="32">
    <source>
        <dbReference type="ARBA" id="ARBA00049070"/>
    </source>
</evidence>
<comment type="catalytic activity">
    <reaction evidence="26">
        <text>nonan-2-one + NADP(+) = (3E)-nonen-2-one + NADPH + H(+)</text>
        <dbReference type="Rhea" id="RHEA:50616"/>
        <dbReference type="ChEBI" id="CHEBI:15378"/>
        <dbReference type="ChEBI" id="CHEBI:57783"/>
        <dbReference type="ChEBI" id="CHEBI:58349"/>
        <dbReference type="ChEBI" id="CHEBI:77927"/>
        <dbReference type="ChEBI" id="CHEBI:133457"/>
    </reaction>
    <physiologicalReaction direction="right-to-left" evidence="26">
        <dbReference type="Rhea" id="RHEA:50618"/>
    </physiologicalReaction>
</comment>
<evidence type="ECO:0000256" key="31">
    <source>
        <dbReference type="ARBA" id="ARBA00049068"/>
    </source>
</evidence>
<keyword evidence="11" id="KW-0521">NADP</keyword>
<dbReference type="PANTHER" id="PTHR43205:SF7">
    <property type="entry name" value="PROSTAGLANDIN REDUCTASE 1"/>
    <property type="match status" value="1"/>
</dbReference>